<gene>
    <name evidence="2" type="ORF">QBC46DRAFT_300301</name>
</gene>
<dbReference type="EMBL" id="MU854022">
    <property type="protein sequence ID" value="KAK3934148.1"/>
    <property type="molecule type" value="Genomic_DNA"/>
</dbReference>
<name>A0AAN6MXN2_9PEZI</name>
<dbReference type="InterPro" id="IPR003615">
    <property type="entry name" value="HNH_nuc"/>
</dbReference>
<dbReference type="Proteomes" id="UP001303473">
    <property type="component" value="Unassembled WGS sequence"/>
</dbReference>
<proteinExistence type="predicted"/>
<evidence type="ECO:0000313" key="2">
    <source>
        <dbReference type="EMBL" id="KAK3934148.1"/>
    </source>
</evidence>
<accession>A0AAN6MXN2</accession>
<reference evidence="3" key="1">
    <citation type="journal article" date="2023" name="Mol. Phylogenet. Evol.">
        <title>Genome-scale phylogeny and comparative genomics of the fungal order Sordariales.</title>
        <authorList>
            <person name="Hensen N."/>
            <person name="Bonometti L."/>
            <person name="Westerberg I."/>
            <person name="Brannstrom I.O."/>
            <person name="Guillou S."/>
            <person name="Cros-Aarteil S."/>
            <person name="Calhoun S."/>
            <person name="Haridas S."/>
            <person name="Kuo A."/>
            <person name="Mondo S."/>
            <person name="Pangilinan J."/>
            <person name="Riley R."/>
            <person name="LaButti K."/>
            <person name="Andreopoulos B."/>
            <person name="Lipzen A."/>
            <person name="Chen C."/>
            <person name="Yan M."/>
            <person name="Daum C."/>
            <person name="Ng V."/>
            <person name="Clum A."/>
            <person name="Steindorff A."/>
            <person name="Ohm R.A."/>
            <person name="Martin F."/>
            <person name="Silar P."/>
            <person name="Natvig D.O."/>
            <person name="Lalanne C."/>
            <person name="Gautier V."/>
            <person name="Ament-Velasquez S.L."/>
            <person name="Kruys A."/>
            <person name="Hutchinson M.I."/>
            <person name="Powell A.J."/>
            <person name="Barry K."/>
            <person name="Miller A.N."/>
            <person name="Grigoriev I.V."/>
            <person name="Debuchy R."/>
            <person name="Gladieux P."/>
            <person name="Hiltunen Thoren M."/>
            <person name="Johannesson H."/>
        </authorList>
    </citation>
    <scope>NUCLEOTIDE SEQUENCE [LARGE SCALE GENOMIC DNA]</scope>
    <source>
        <strain evidence="3">CBS 340.73</strain>
    </source>
</reference>
<organism evidence="2 3">
    <name type="scientific">Diplogelasinospora grovesii</name>
    <dbReference type="NCBI Taxonomy" id="303347"/>
    <lineage>
        <taxon>Eukaryota</taxon>
        <taxon>Fungi</taxon>
        <taxon>Dikarya</taxon>
        <taxon>Ascomycota</taxon>
        <taxon>Pezizomycotina</taxon>
        <taxon>Sordariomycetes</taxon>
        <taxon>Sordariomycetidae</taxon>
        <taxon>Sordariales</taxon>
        <taxon>Diplogelasinosporaceae</taxon>
        <taxon>Diplogelasinospora</taxon>
    </lineage>
</organism>
<evidence type="ECO:0000259" key="1">
    <source>
        <dbReference type="Pfam" id="PF13391"/>
    </source>
</evidence>
<evidence type="ECO:0000313" key="3">
    <source>
        <dbReference type="Proteomes" id="UP001303473"/>
    </source>
</evidence>
<dbReference type="Pfam" id="PF13391">
    <property type="entry name" value="HNH_2"/>
    <property type="match status" value="1"/>
</dbReference>
<keyword evidence="3" id="KW-1185">Reference proteome</keyword>
<comment type="caution">
    <text evidence="2">The sequence shown here is derived from an EMBL/GenBank/DDBJ whole genome shotgun (WGS) entry which is preliminary data.</text>
</comment>
<feature type="domain" description="HNH nuclease" evidence="1">
    <location>
        <begin position="169"/>
        <end position="268"/>
    </location>
</feature>
<dbReference type="AlphaFoldDB" id="A0AAN6MXN2"/>
<protein>
    <recommendedName>
        <fullName evidence="1">HNH nuclease domain-containing protein</fullName>
    </recommendedName>
</protein>
<sequence>MEFPDDWIDPLAALAEVPRHPSISTESITSEYESSLPSVFPSPQLAQDLEGKVSRALAGYTPIRPSDDTKDVLNAFLEHLPTRGQLVLMAEIDEHAADPPKLRMLRNFLVDAILKPMKLAGGNSPMVTPSPAPQAADEIEESMATIESSSRSEQHKMRDDCMKRDDRRCVITGVVDRDCFKTLLPSARQGLHPGDLECAHIIPFALRKFNENDALETRKKATIWWALYRYFPIINPDMIQAGTINKRENGIMLYTQIHKEFGNFRVALEPLGKDDRCRCHILDDIGLMGPVVPPAVTFKQHSLGQSVPMPNPNLLRVHFIVGKILSVSGIGDSIDRALSDGKSLLYDTIAPDGSTDLGRALSLILLTDI</sequence>